<feature type="region of interest" description="Disordered" evidence="5">
    <location>
        <begin position="20"/>
        <end position="41"/>
    </location>
</feature>
<dbReference type="GO" id="GO:0080090">
    <property type="term" value="P:regulation of primary metabolic process"/>
    <property type="evidence" value="ECO:0007669"/>
    <property type="project" value="UniProtKB-ARBA"/>
</dbReference>
<dbReference type="EMBL" id="CATQJA010002663">
    <property type="protein sequence ID" value="CAJ0581621.1"/>
    <property type="molecule type" value="Genomic_DNA"/>
</dbReference>
<dbReference type="Proteomes" id="UP001177023">
    <property type="component" value="Unassembled WGS sequence"/>
</dbReference>
<evidence type="ECO:0000256" key="4">
    <source>
        <dbReference type="ARBA" id="ARBA00022807"/>
    </source>
</evidence>
<dbReference type="PANTHER" id="PTHR12606">
    <property type="entry name" value="SENTRIN/SUMO-SPECIFIC PROTEASE"/>
    <property type="match status" value="1"/>
</dbReference>
<dbReference type="InterPro" id="IPR038765">
    <property type="entry name" value="Papain-like_cys_pep_sf"/>
</dbReference>
<evidence type="ECO:0000313" key="8">
    <source>
        <dbReference type="Proteomes" id="UP001177023"/>
    </source>
</evidence>
<dbReference type="PROSITE" id="PS50600">
    <property type="entry name" value="ULP_PROTEASE"/>
    <property type="match status" value="1"/>
</dbReference>
<dbReference type="Gene3D" id="3.40.395.10">
    <property type="entry name" value="Adenoviral Proteinase, Chain A"/>
    <property type="match status" value="1"/>
</dbReference>
<keyword evidence="2" id="KW-0645">Protease</keyword>
<evidence type="ECO:0000256" key="3">
    <source>
        <dbReference type="ARBA" id="ARBA00022801"/>
    </source>
</evidence>
<gene>
    <name evidence="7" type="ORF">MSPICULIGERA_LOCUS19778</name>
</gene>
<reference evidence="7" key="1">
    <citation type="submission" date="2023-06" db="EMBL/GenBank/DDBJ databases">
        <authorList>
            <person name="Delattre M."/>
        </authorList>
    </citation>
    <scope>NUCLEOTIDE SEQUENCE</scope>
    <source>
        <strain evidence="7">AF72</strain>
    </source>
</reference>
<protein>
    <recommendedName>
        <fullName evidence="6">Ubiquitin-like protease family profile domain-containing protein</fullName>
    </recommendedName>
</protein>
<feature type="compositionally biased region" description="Low complexity" evidence="5">
    <location>
        <begin position="259"/>
        <end position="298"/>
    </location>
</feature>
<dbReference type="AlphaFoldDB" id="A0AA36D6G9"/>
<dbReference type="FunFam" id="3.40.395.10:FF:000001">
    <property type="entry name" value="Sentrin-specific protease 1"/>
    <property type="match status" value="1"/>
</dbReference>
<evidence type="ECO:0000313" key="7">
    <source>
        <dbReference type="EMBL" id="CAJ0581621.1"/>
    </source>
</evidence>
<evidence type="ECO:0000256" key="5">
    <source>
        <dbReference type="SAM" id="MobiDB-lite"/>
    </source>
</evidence>
<dbReference type="PANTHER" id="PTHR12606:SF141">
    <property type="entry name" value="GH15225P-RELATED"/>
    <property type="match status" value="1"/>
</dbReference>
<comment type="caution">
    <text evidence="7">The sequence shown here is derived from an EMBL/GenBank/DDBJ whole genome shotgun (WGS) entry which is preliminary data.</text>
</comment>
<keyword evidence="8" id="KW-1185">Reference proteome</keyword>
<organism evidence="7 8">
    <name type="scientific">Mesorhabditis spiculigera</name>
    <dbReference type="NCBI Taxonomy" id="96644"/>
    <lineage>
        <taxon>Eukaryota</taxon>
        <taxon>Metazoa</taxon>
        <taxon>Ecdysozoa</taxon>
        <taxon>Nematoda</taxon>
        <taxon>Chromadorea</taxon>
        <taxon>Rhabditida</taxon>
        <taxon>Rhabditina</taxon>
        <taxon>Rhabditomorpha</taxon>
        <taxon>Rhabditoidea</taxon>
        <taxon>Rhabditidae</taxon>
        <taxon>Mesorhabditinae</taxon>
        <taxon>Mesorhabditis</taxon>
    </lineage>
</organism>
<dbReference type="GO" id="GO:0060255">
    <property type="term" value="P:regulation of macromolecule metabolic process"/>
    <property type="evidence" value="ECO:0007669"/>
    <property type="project" value="UniProtKB-ARBA"/>
</dbReference>
<evidence type="ECO:0000259" key="6">
    <source>
        <dbReference type="PROSITE" id="PS50600"/>
    </source>
</evidence>
<keyword evidence="4" id="KW-0788">Thiol protease</keyword>
<feature type="compositionally biased region" description="Polar residues" evidence="5">
    <location>
        <begin position="180"/>
        <end position="195"/>
    </location>
</feature>
<dbReference type="SUPFAM" id="SSF54001">
    <property type="entry name" value="Cysteine proteinases"/>
    <property type="match status" value="1"/>
</dbReference>
<keyword evidence="3" id="KW-0378">Hydrolase</keyword>
<feature type="non-terminal residue" evidence="7">
    <location>
        <position position="613"/>
    </location>
</feature>
<dbReference type="InterPro" id="IPR003653">
    <property type="entry name" value="Peptidase_C48_C"/>
</dbReference>
<dbReference type="GO" id="GO:0006508">
    <property type="term" value="P:proteolysis"/>
    <property type="evidence" value="ECO:0007669"/>
    <property type="project" value="UniProtKB-KW"/>
</dbReference>
<proteinExistence type="inferred from homology"/>
<dbReference type="GO" id="GO:0005634">
    <property type="term" value="C:nucleus"/>
    <property type="evidence" value="ECO:0007669"/>
    <property type="project" value="TreeGrafter"/>
</dbReference>
<dbReference type="GO" id="GO:0016926">
    <property type="term" value="P:protein desumoylation"/>
    <property type="evidence" value="ECO:0007669"/>
    <property type="project" value="TreeGrafter"/>
</dbReference>
<evidence type="ECO:0000256" key="1">
    <source>
        <dbReference type="ARBA" id="ARBA00005234"/>
    </source>
</evidence>
<dbReference type="Pfam" id="PF02902">
    <property type="entry name" value="Peptidase_C48"/>
    <property type="match status" value="1"/>
</dbReference>
<feature type="region of interest" description="Disordered" evidence="5">
    <location>
        <begin position="171"/>
        <end position="202"/>
    </location>
</feature>
<feature type="domain" description="Ubiquitin-like protease family profile" evidence="6">
    <location>
        <begin position="412"/>
        <end position="580"/>
    </location>
</feature>
<comment type="similarity">
    <text evidence="1">Belongs to the peptidase C48 family.</text>
</comment>
<accession>A0AA36D6G9</accession>
<feature type="region of interest" description="Disordered" evidence="5">
    <location>
        <begin position="240"/>
        <end position="299"/>
    </location>
</feature>
<sequence>MLCETRRTGYANHSRILEFEEPPQPNTSNTRKRRLSGEESSRQVKKSRFGFRFLDAVRSFSSTVANVLGLAKAGPALEPTRFNSCDERIDSMVVPAIITLDDSDIEEVPIVSQDLRRSPSLEVVKHVTPDVIVVKSPPKKQISEVQILHETVTLDNEDDVQVIERRGLNTRPRHIAENAVTRNPQPPQIASTKNHPNSDEESLERYKRLFLSRTRSYSDPRALNALSGFAVLEQAGRSFGGQESFGKSDVSERSSTTPRTISGRSSSLSRRSEARTVTSPRTPTTSFTSPKSPTTDSPFAALDGRLAQLNLGHKSKDLRIREYQAQGESQKAYLRRQEDEVQVIGSARAAKRPEYTLDKIKKKVELYGIVIPVPEPKKDPFPKLPDDHNELLQRAWNQRLNPNEVFSTIDSVPIHRKDLLTLRPRTWLNDEVICAFLNLIVDRGCTNGFPSVYTFNTFFYSNLRTPGKGYPSVARWTRKVDVFEKDILLVPVHLEVHWCMATINVRAKKIEYFDSMGGYRAGAECLEHLLKYLEKEADNKNKPPGTFVRSEWEAIFRENIPQQRNGYDCGVFASQFAEAASRHAPIQFRQENIDYFRERMVWELVNQKLYSGN</sequence>
<name>A0AA36D6G9_9BILA</name>
<dbReference type="GO" id="GO:0016929">
    <property type="term" value="F:deSUMOylase activity"/>
    <property type="evidence" value="ECO:0007669"/>
    <property type="project" value="TreeGrafter"/>
</dbReference>
<evidence type="ECO:0000256" key="2">
    <source>
        <dbReference type="ARBA" id="ARBA00022670"/>
    </source>
</evidence>